<dbReference type="Gramene" id="QL06p024679:mrna">
    <property type="protein sequence ID" value="QL06p024679:mrna"/>
    <property type="gene ID" value="QL06p024679"/>
</dbReference>
<evidence type="ECO:0000256" key="3">
    <source>
        <dbReference type="ARBA" id="ARBA00022989"/>
    </source>
</evidence>
<keyword evidence="2 6" id="KW-0812">Transmembrane</keyword>
<keyword evidence="4 6" id="KW-0472">Membrane</keyword>
<dbReference type="AlphaFoldDB" id="A0A7N2LYZ1"/>
<evidence type="ECO:0000256" key="2">
    <source>
        <dbReference type="ARBA" id="ARBA00022692"/>
    </source>
</evidence>
<dbReference type="PROSITE" id="PS51775">
    <property type="entry name" value="GTD_BINDING"/>
    <property type="match status" value="1"/>
</dbReference>
<evidence type="ECO:0000259" key="7">
    <source>
        <dbReference type="PROSITE" id="PS51775"/>
    </source>
</evidence>
<dbReference type="GO" id="GO:0080115">
    <property type="term" value="F:myosin XI tail binding"/>
    <property type="evidence" value="ECO:0007669"/>
    <property type="project" value="UniProtKB-ARBA"/>
</dbReference>
<dbReference type="OMA" id="DMRRNSM"/>
<evidence type="ECO:0000313" key="9">
    <source>
        <dbReference type="Proteomes" id="UP000594261"/>
    </source>
</evidence>
<keyword evidence="9" id="KW-1185">Reference proteome</keyword>
<evidence type="ECO:0000256" key="1">
    <source>
        <dbReference type="ARBA" id="ARBA00004370"/>
    </source>
</evidence>
<dbReference type="GO" id="GO:0016020">
    <property type="term" value="C:membrane"/>
    <property type="evidence" value="ECO:0007669"/>
    <property type="project" value="UniProtKB-SubCell"/>
</dbReference>
<sequence>MSCDAIIHCWTFGGLVGAFLDLGIAFFLLFASTIAYLASKFLGLFGLCLPGDPIRQRALVEWPPEKTASVLLLVKHKFPFNSIWADTDSDPEHPKRNHKKRHVGEASSTGGRSLVEGNNNEAASVFGTSPAGEQGRFHFKGGVQRKRLVLRHRHKGKAVDCGKSSPFSLDATQTPSSVGKIGIQITEEGTSVPVNSGEFMSNSDETNTIRVLEQALEEERTAHAALYLELEKERSASATAADETMAMILRLQEEKALIGMEAKQYQRLIEEKSAYDAEEMNILKEILLRREREKHFLEKDVEACRQMIFGNDQLDADVEATKTQGISSLLYSSEDPMLMLRQISSSMHEKEMVKNTTSSRDEESFDLQNRTIAFGKELPYPELDEDADISKGDICSHRHPSTDKHPDFVSCDGFQEKGMVSMDENSLTQQRELQTQEACSQSNQSSTQGFNLHVESNNPAGEGWEQSDNIILSQRLATTTIESRNEDKVTSHNVDYAEMPEKETKRETKVSHNSVSDTELHIHDVHVIDDESSMSNEVRVNKTEQLLRNASSNLHRIDDSLTLSRLETGLGFNRSRSDLTSGLPPKVPLRGKTLVSNLRRNSMSAIDLRRNSMSSIDYERLKIDNEVEMLHERLRIVQEGREKLKFSLGNKGRENFQLQLLEDIASQLREIRQLTEPGKAIRQASLPPPSSKLVWEIVGSIIRRVSGFQLGVEIMSQKRHWRSASLGLRGST</sequence>
<dbReference type="EnsemblPlants" id="QL06p024679:mrna">
    <property type="protein sequence ID" value="QL06p024679:mrna"/>
    <property type="gene ID" value="QL06p024679"/>
</dbReference>
<feature type="transmembrane region" description="Helical" evidence="6">
    <location>
        <begin position="12"/>
        <end position="38"/>
    </location>
</feature>
<protein>
    <recommendedName>
        <fullName evidence="7">GTD-binding domain-containing protein</fullName>
    </recommendedName>
</protein>
<reference evidence="8" key="2">
    <citation type="submission" date="2021-01" db="UniProtKB">
        <authorList>
            <consortium name="EnsemblPlants"/>
        </authorList>
    </citation>
    <scope>IDENTIFICATION</scope>
</reference>
<name>A0A7N2LYZ1_QUELO</name>
<dbReference type="Proteomes" id="UP000594261">
    <property type="component" value="Chromosome 6"/>
</dbReference>
<dbReference type="EMBL" id="LRBV02000006">
    <property type="status" value="NOT_ANNOTATED_CDS"/>
    <property type="molecule type" value="Genomic_DNA"/>
</dbReference>
<evidence type="ECO:0000256" key="5">
    <source>
        <dbReference type="SAM" id="MobiDB-lite"/>
    </source>
</evidence>
<accession>A0A7N2LYZ1</accession>
<feature type="domain" description="GTD-binding" evidence="7">
    <location>
        <begin position="207"/>
        <end position="305"/>
    </location>
</feature>
<dbReference type="InParanoid" id="A0A7N2LYZ1"/>
<dbReference type="FunCoup" id="A0A7N2LYZ1">
    <property type="interactions" value="917"/>
</dbReference>
<dbReference type="Pfam" id="PF04576">
    <property type="entry name" value="Zein-binding"/>
    <property type="match status" value="1"/>
</dbReference>
<feature type="compositionally biased region" description="Polar residues" evidence="5">
    <location>
        <begin position="106"/>
        <end position="117"/>
    </location>
</feature>
<evidence type="ECO:0000313" key="8">
    <source>
        <dbReference type="EnsemblPlants" id="QL06p024679:mrna"/>
    </source>
</evidence>
<reference evidence="8 9" key="1">
    <citation type="journal article" date="2016" name="G3 (Bethesda)">
        <title>First Draft Assembly and Annotation of the Genome of a California Endemic Oak Quercus lobata Nee (Fagaceae).</title>
        <authorList>
            <person name="Sork V.L."/>
            <person name="Fitz-Gibbon S.T."/>
            <person name="Puiu D."/>
            <person name="Crepeau M."/>
            <person name="Gugger P.F."/>
            <person name="Sherman R."/>
            <person name="Stevens K."/>
            <person name="Langley C.H."/>
            <person name="Pellegrini M."/>
            <person name="Salzberg S.L."/>
        </authorList>
    </citation>
    <scope>NUCLEOTIDE SEQUENCE [LARGE SCALE GENOMIC DNA]</scope>
    <source>
        <strain evidence="8 9">cv. SW786</strain>
    </source>
</reference>
<keyword evidence="3 6" id="KW-1133">Transmembrane helix</keyword>
<proteinExistence type="predicted"/>
<dbReference type="InterPro" id="IPR007656">
    <property type="entry name" value="GTD-bd"/>
</dbReference>
<comment type="subcellular location">
    <subcellularLocation>
        <location evidence="1">Membrane</location>
    </subcellularLocation>
</comment>
<evidence type="ECO:0000256" key="6">
    <source>
        <dbReference type="SAM" id="Phobius"/>
    </source>
</evidence>
<evidence type="ECO:0000256" key="4">
    <source>
        <dbReference type="ARBA" id="ARBA00023136"/>
    </source>
</evidence>
<organism evidence="8 9">
    <name type="scientific">Quercus lobata</name>
    <name type="common">Valley oak</name>
    <dbReference type="NCBI Taxonomy" id="97700"/>
    <lineage>
        <taxon>Eukaryota</taxon>
        <taxon>Viridiplantae</taxon>
        <taxon>Streptophyta</taxon>
        <taxon>Embryophyta</taxon>
        <taxon>Tracheophyta</taxon>
        <taxon>Spermatophyta</taxon>
        <taxon>Magnoliopsida</taxon>
        <taxon>eudicotyledons</taxon>
        <taxon>Gunneridae</taxon>
        <taxon>Pentapetalae</taxon>
        <taxon>rosids</taxon>
        <taxon>fabids</taxon>
        <taxon>Fagales</taxon>
        <taxon>Fagaceae</taxon>
        <taxon>Quercus</taxon>
    </lineage>
</organism>
<dbReference type="PANTHER" id="PTHR31422:SF3">
    <property type="entry name" value="GTD-BINDING DOMAIN-CONTAINING PROTEIN"/>
    <property type="match status" value="1"/>
</dbReference>
<feature type="region of interest" description="Disordered" evidence="5">
    <location>
        <begin position="89"/>
        <end position="117"/>
    </location>
</feature>
<dbReference type="PANTHER" id="PTHR31422">
    <property type="entry name" value="BNAANNG28530D PROTEIN"/>
    <property type="match status" value="1"/>
</dbReference>